<reference evidence="2 3" key="1">
    <citation type="submission" date="2019-07" db="EMBL/GenBank/DDBJ databases">
        <title>Description of 53C-WASEF.</title>
        <authorList>
            <person name="Pitt A."/>
            <person name="Hahn M.W."/>
        </authorList>
    </citation>
    <scope>NUCLEOTIDE SEQUENCE [LARGE SCALE GENOMIC DNA]</scope>
    <source>
        <strain evidence="2 3">53C-WASEF</strain>
    </source>
</reference>
<protein>
    <recommendedName>
        <fullName evidence="4">PEP-CTERM sorting domain-containing protein</fullName>
    </recommendedName>
</protein>
<dbReference type="EMBL" id="VMBG01000002">
    <property type="protein sequence ID" value="TSJ76641.1"/>
    <property type="molecule type" value="Genomic_DNA"/>
</dbReference>
<comment type="caution">
    <text evidence="2">The sequence shown here is derived from an EMBL/GenBank/DDBJ whole genome shotgun (WGS) entry which is preliminary data.</text>
</comment>
<evidence type="ECO:0008006" key="4">
    <source>
        <dbReference type="Google" id="ProtNLM"/>
    </source>
</evidence>
<dbReference type="OrthoDB" id="267637at2"/>
<feature type="chain" id="PRO_5022136148" description="PEP-CTERM sorting domain-containing protein" evidence="1">
    <location>
        <begin position="21"/>
        <end position="246"/>
    </location>
</feature>
<accession>A0A556QJ59</accession>
<evidence type="ECO:0000313" key="3">
    <source>
        <dbReference type="Proteomes" id="UP000315648"/>
    </source>
</evidence>
<organism evidence="2 3">
    <name type="scientific">Rariglobus hedericola</name>
    <dbReference type="NCBI Taxonomy" id="2597822"/>
    <lineage>
        <taxon>Bacteria</taxon>
        <taxon>Pseudomonadati</taxon>
        <taxon>Verrucomicrobiota</taxon>
        <taxon>Opitutia</taxon>
        <taxon>Opitutales</taxon>
        <taxon>Opitutaceae</taxon>
        <taxon>Rariglobus</taxon>
    </lineage>
</organism>
<proteinExistence type="predicted"/>
<keyword evidence="1" id="KW-0732">Signal</keyword>
<dbReference type="Proteomes" id="UP000315648">
    <property type="component" value="Unassembled WGS sequence"/>
</dbReference>
<gene>
    <name evidence="2" type="ORF">FPL22_10955</name>
</gene>
<evidence type="ECO:0000313" key="2">
    <source>
        <dbReference type="EMBL" id="TSJ76641.1"/>
    </source>
</evidence>
<feature type="signal peptide" evidence="1">
    <location>
        <begin position="1"/>
        <end position="20"/>
    </location>
</feature>
<dbReference type="AlphaFoldDB" id="A0A556QJ59"/>
<keyword evidence="3" id="KW-1185">Reference proteome</keyword>
<name>A0A556QJ59_9BACT</name>
<evidence type="ECO:0000256" key="1">
    <source>
        <dbReference type="SAM" id="SignalP"/>
    </source>
</evidence>
<dbReference type="InterPro" id="IPR054720">
    <property type="entry name" value="HpiC1"/>
</dbReference>
<dbReference type="Pfam" id="PF22825">
    <property type="entry name" value="HpiC1-like"/>
    <property type="match status" value="1"/>
</dbReference>
<dbReference type="RefSeq" id="WP_144230398.1">
    <property type="nucleotide sequence ID" value="NZ_CBCRVV010000014.1"/>
</dbReference>
<sequence>MNTRLLVTSLVVAIALPAAHSEQLTVQNAGFETLFLANNTFNVSSPGPAGWSAYGSINHNNRSIGALNPTGSTLYSGGAPEGRNVGVVFLMDNANNQSQFASIESGLVQTLSATLLTNTRYTLTVEVGNMAPDATPNNNAFAFTGFPGYRIDLLAGGQVIASDNNSLLPAEGTFLTSQFSLSIGASHVLAGQALGIRLVNLNAGPGIEVNFDNVRLDATAIPEPATVTSLLGAATLMMAFFRRRGR</sequence>